<dbReference type="CDD" id="cd05269">
    <property type="entry name" value="TMR_SDR_a"/>
    <property type="match status" value="1"/>
</dbReference>
<dbReference type="PANTHER" id="PTHR47129:SF1">
    <property type="entry name" value="NMRA-LIKE DOMAIN-CONTAINING PROTEIN"/>
    <property type="match status" value="1"/>
</dbReference>
<gene>
    <name evidence="2" type="ORF">CV103_07105</name>
</gene>
<organism evidence="2 3">
    <name type="scientific">Edaphosphingomonas fennica</name>
    <dbReference type="NCBI Taxonomy" id="114404"/>
    <lineage>
        <taxon>Bacteria</taxon>
        <taxon>Pseudomonadati</taxon>
        <taxon>Pseudomonadota</taxon>
        <taxon>Alphaproteobacteria</taxon>
        <taxon>Sphingomonadales</taxon>
        <taxon>Rhizorhabdaceae</taxon>
        <taxon>Edaphosphingomonas</taxon>
    </lineage>
</organism>
<name>A0A2T4I4V5_9SPHN</name>
<dbReference type="AlphaFoldDB" id="A0A2T4I4V5"/>
<feature type="domain" description="NAD(P)-binding" evidence="1">
    <location>
        <begin position="6"/>
        <end position="183"/>
    </location>
</feature>
<comment type="caution">
    <text evidence="2">The sequence shown here is derived from an EMBL/GenBank/DDBJ whole genome shotgun (WGS) entry which is preliminary data.</text>
</comment>
<keyword evidence="3" id="KW-1185">Reference proteome</keyword>
<dbReference type="Pfam" id="PF13460">
    <property type="entry name" value="NAD_binding_10"/>
    <property type="match status" value="1"/>
</dbReference>
<dbReference type="EMBL" id="PHHF01000030">
    <property type="protein sequence ID" value="PTD24778.1"/>
    <property type="molecule type" value="Genomic_DNA"/>
</dbReference>
<dbReference type="InterPro" id="IPR052718">
    <property type="entry name" value="NmrA-type_oxidoreductase"/>
</dbReference>
<dbReference type="SUPFAM" id="SSF51735">
    <property type="entry name" value="NAD(P)-binding Rossmann-fold domains"/>
    <property type="match status" value="1"/>
</dbReference>
<accession>A0A2T4I4V5</accession>
<evidence type="ECO:0000313" key="2">
    <source>
        <dbReference type="EMBL" id="PTD24778.1"/>
    </source>
</evidence>
<proteinExistence type="predicted"/>
<dbReference type="InterPro" id="IPR016040">
    <property type="entry name" value="NAD(P)-bd_dom"/>
</dbReference>
<dbReference type="RefSeq" id="WP_107394461.1">
    <property type="nucleotide sequence ID" value="NZ_PHHF01000030.1"/>
</dbReference>
<reference evidence="2 3" key="1">
    <citation type="submission" date="2017-11" db="EMBL/GenBank/DDBJ databases">
        <title>Sphingomonas oleivorans sp. nov., isolated from oil-contaminated soil.</title>
        <authorList>
            <person name="Wang L."/>
            <person name="Chen L."/>
        </authorList>
    </citation>
    <scope>NUCLEOTIDE SEQUENCE [LARGE SCALE GENOMIC DNA]</scope>
    <source>
        <strain evidence="2 3">K101</strain>
    </source>
</reference>
<protein>
    <submittedName>
        <fullName evidence="2">NAD(P)-dependent oxidoreductase</fullName>
    </submittedName>
</protein>
<dbReference type="Gene3D" id="3.90.25.10">
    <property type="entry name" value="UDP-galactose 4-epimerase, domain 1"/>
    <property type="match status" value="1"/>
</dbReference>
<evidence type="ECO:0000313" key="3">
    <source>
        <dbReference type="Proteomes" id="UP000241206"/>
    </source>
</evidence>
<dbReference type="Gene3D" id="3.40.50.720">
    <property type="entry name" value="NAD(P)-binding Rossmann-like Domain"/>
    <property type="match status" value="1"/>
</dbReference>
<dbReference type="InterPro" id="IPR036291">
    <property type="entry name" value="NAD(P)-bd_dom_sf"/>
</dbReference>
<dbReference type="Proteomes" id="UP000241206">
    <property type="component" value="Unassembled WGS sequence"/>
</dbReference>
<evidence type="ECO:0000259" key="1">
    <source>
        <dbReference type="Pfam" id="PF13460"/>
    </source>
</evidence>
<sequence length="291" mass="30482">MIGITGATGKLGRLVIYTLLQTVPASDITALARSPDKAADLAAKGVAVRQADYDRPETLDSALAGIERLLLISSNEMGRRVPQHRAVIAAAKQAQVKLLAYTSLLHSDRSPLAVREEHVATEAALAEVAVPYVLLRNGWYLENYTGSVGMAIDSGSIIGAAGDGRISAAARADYAAAAAAILTATADQAGQVYELAGDTAFTLAELAAQITRLSGKTVTYRDLPADECRAALMVRGLPEPIAARMIASDIGIAKGGLFDDSRQLSRLIGRPTTPLSEALATALKDRPINAH</sequence>
<dbReference type="PANTHER" id="PTHR47129">
    <property type="entry name" value="QUINONE OXIDOREDUCTASE 2"/>
    <property type="match status" value="1"/>
</dbReference>